<dbReference type="Pfam" id="PF00034">
    <property type="entry name" value="Cytochrom_C"/>
    <property type="match status" value="1"/>
</dbReference>
<dbReference type="PANTHER" id="PTHR35008:SF8">
    <property type="entry name" value="ALCOHOL DEHYDROGENASE CYTOCHROME C SUBUNIT"/>
    <property type="match status" value="1"/>
</dbReference>
<feature type="region of interest" description="Disordered" evidence="5">
    <location>
        <begin position="114"/>
        <end position="136"/>
    </location>
</feature>
<dbReference type="Gene3D" id="1.10.760.10">
    <property type="entry name" value="Cytochrome c-like domain"/>
    <property type="match status" value="1"/>
</dbReference>
<dbReference type="GO" id="GO:0009055">
    <property type="term" value="F:electron transfer activity"/>
    <property type="evidence" value="ECO:0007669"/>
    <property type="project" value="InterPro"/>
</dbReference>
<dbReference type="InterPro" id="IPR009056">
    <property type="entry name" value="Cyt_c-like_dom"/>
</dbReference>
<keyword evidence="2 4" id="KW-0479">Metal-binding</keyword>
<dbReference type="InterPro" id="IPR036909">
    <property type="entry name" value="Cyt_c-like_dom_sf"/>
</dbReference>
<proteinExistence type="predicted"/>
<dbReference type="GO" id="GO:0046872">
    <property type="term" value="F:metal ion binding"/>
    <property type="evidence" value="ECO:0007669"/>
    <property type="project" value="UniProtKB-KW"/>
</dbReference>
<dbReference type="RefSeq" id="WP_264842799.1">
    <property type="nucleotide sequence ID" value="NZ_AP025628.1"/>
</dbReference>
<evidence type="ECO:0000256" key="5">
    <source>
        <dbReference type="SAM" id="MobiDB-lite"/>
    </source>
</evidence>
<feature type="domain" description="Cytochrome c" evidence="6">
    <location>
        <begin position="61"/>
        <end position="152"/>
    </location>
</feature>
<dbReference type="PANTHER" id="PTHR35008">
    <property type="entry name" value="BLL4482 PROTEIN-RELATED"/>
    <property type="match status" value="1"/>
</dbReference>
<keyword evidence="1 4" id="KW-0349">Heme</keyword>
<dbReference type="SUPFAM" id="SSF46626">
    <property type="entry name" value="Cytochrome c"/>
    <property type="match status" value="1"/>
</dbReference>
<keyword evidence="8" id="KW-1185">Reference proteome</keyword>
<evidence type="ECO:0000259" key="6">
    <source>
        <dbReference type="PROSITE" id="PS51007"/>
    </source>
</evidence>
<protein>
    <recommendedName>
        <fullName evidence="6">Cytochrome c domain-containing protein</fullName>
    </recommendedName>
</protein>
<dbReference type="Proteomes" id="UP001163687">
    <property type="component" value="Chromosome"/>
</dbReference>
<dbReference type="AlphaFoldDB" id="A0AA35CMT4"/>
<sequence length="156" mass="15886">MKNKGTIVHETAGARRRKIAPAALLLVLALVAAGCGGGTAKKEGGAGGGGGGQAAAQSLGGDVAKGKQVYMSTCASCHGPNAEGMPGLGKNWVTSEFIASQTDQQLLEFIKKGRPATDPANTTKVDMPPKGGNPALTDEDLINVIAFMRSINKVKK</sequence>
<name>A0AA35CMT4_9FIRM</name>
<keyword evidence="3 4" id="KW-0408">Iron</keyword>
<gene>
    <name evidence="7" type="ORF">caldi_32950</name>
</gene>
<reference evidence="7" key="1">
    <citation type="submission" date="2022-03" db="EMBL/GenBank/DDBJ databases">
        <title>Complete genome sequence of Caldinitratiruptor microaerophilus.</title>
        <authorList>
            <person name="Mukaiyama R."/>
            <person name="Nishiyama T."/>
            <person name="Ueda K."/>
        </authorList>
    </citation>
    <scope>NUCLEOTIDE SEQUENCE</scope>
    <source>
        <strain evidence="7">JCM 16183</strain>
    </source>
</reference>
<evidence type="ECO:0000256" key="3">
    <source>
        <dbReference type="ARBA" id="ARBA00023004"/>
    </source>
</evidence>
<evidence type="ECO:0000313" key="7">
    <source>
        <dbReference type="EMBL" id="BDG62205.1"/>
    </source>
</evidence>
<dbReference type="PROSITE" id="PS51007">
    <property type="entry name" value="CYTC"/>
    <property type="match status" value="1"/>
</dbReference>
<organism evidence="7 8">
    <name type="scientific">Caldinitratiruptor microaerophilus</name>
    <dbReference type="NCBI Taxonomy" id="671077"/>
    <lineage>
        <taxon>Bacteria</taxon>
        <taxon>Bacillati</taxon>
        <taxon>Bacillota</taxon>
        <taxon>Clostridia</taxon>
        <taxon>Eubacteriales</taxon>
        <taxon>Symbiobacteriaceae</taxon>
        <taxon>Caldinitratiruptor</taxon>
    </lineage>
</organism>
<dbReference type="EMBL" id="AP025628">
    <property type="protein sequence ID" value="BDG62205.1"/>
    <property type="molecule type" value="Genomic_DNA"/>
</dbReference>
<dbReference type="GO" id="GO:0020037">
    <property type="term" value="F:heme binding"/>
    <property type="evidence" value="ECO:0007669"/>
    <property type="project" value="InterPro"/>
</dbReference>
<dbReference type="KEGG" id="cmic:caldi_32950"/>
<evidence type="ECO:0000256" key="1">
    <source>
        <dbReference type="ARBA" id="ARBA00022617"/>
    </source>
</evidence>
<dbReference type="PROSITE" id="PS51257">
    <property type="entry name" value="PROKAR_LIPOPROTEIN"/>
    <property type="match status" value="1"/>
</dbReference>
<evidence type="ECO:0000313" key="8">
    <source>
        <dbReference type="Proteomes" id="UP001163687"/>
    </source>
</evidence>
<evidence type="ECO:0000256" key="2">
    <source>
        <dbReference type="ARBA" id="ARBA00022723"/>
    </source>
</evidence>
<dbReference type="InterPro" id="IPR051459">
    <property type="entry name" value="Cytochrome_c-type_DH"/>
</dbReference>
<evidence type="ECO:0000256" key="4">
    <source>
        <dbReference type="PROSITE-ProRule" id="PRU00433"/>
    </source>
</evidence>
<accession>A0AA35CMT4</accession>